<evidence type="ECO:0000256" key="8">
    <source>
        <dbReference type="SAM" id="MobiDB-lite"/>
    </source>
</evidence>
<dbReference type="InterPro" id="IPR001752">
    <property type="entry name" value="Kinesin_motor_dom"/>
</dbReference>
<evidence type="ECO:0000256" key="1">
    <source>
        <dbReference type="ARBA" id="ARBA00004229"/>
    </source>
</evidence>
<reference evidence="11" key="1">
    <citation type="submission" date="2021-01" db="EMBL/GenBank/DDBJ databases">
        <authorList>
            <person name="Corre E."/>
            <person name="Pelletier E."/>
            <person name="Niang G."/>
            <person name="Scheremetjew M."/>
            <person name="Finn R."/>
            <person name="Kale V."/>
            <person name="Holt S."/>
            <person name="Cochrane G."/>
            <person name="Meng A."/>
            <person name="Brown T."/>
            <person name="Cohen L."/>
        </authorList>
    </citation>
    <scope>NUCLEOTIDE SEQUENCE</scope>
    <source>
        <strain evidence="11">CCMP 2712</strain>
    </source>
</reference>
<feature type="region of interest" description="Disordered" evidence="8">
    <location>
        <begin position="676"/>
        <end position="697"/>
    </location>
</feature>
<keyword evidence="4" id="KW-0175">Coiled coil</keyword>
<dbReference type="PANTHER" id="PTHR47968:SF75">
    <property type="entry name" value="CENTROMERE-ASSOCIATED PROTEIN E"/>
    <property type="match status" value="1"/>
</dbReference>
<dbReference type="PROSITE" id="PS50003">
    <property type="entry name" value="PH_DOMAIN"/>
    <property type="match status" value="1"/>
</dbReference>
<keyword evidence="7" id="KW-0493">Microtubule</keyword>
<evidence type="ECO:0000259" key="10">
    <source>
        <dbReference type="PROSITE" id="PS50067"/>
    </source>
</evidence>
<dbReference type="GO" id="GO:0007018">
    <property type="term" value="P:microtubule-based movement"/>
    <property type="evidence" value="ECO:0007669"/>
    <property type="project" value="InterPro"/>
</dbReference>
<dbReference type="SMART" id="SM00233">
    <property type="entry name" value="PH"/>
    <property type="match status" value="1"/>
</dbReference>
<feature type="domain" description="PH" evidence="9">
    <location>
        <begin position="709"/>
        <end position="816"/>
    </location>
</feature>
<keyword evidence="5 6" id="KW-0505">Motor protein</keyword>
<dbReference type="SMART" id="SM00129">
    <property type="entry name" value="KISc"/>
    <property type="match status" value="1"/>
</dbReference>
<feature type="region of interest" description="Disordered" evidence="8">
    <location>
        <begin position="590"/>
        <end position="629"/>
    </location>
</feature>
<dbReference type="PRINTS" id="PR00380">
    <property type="entry name" value="KINESINHEAVY"/>
</dbReference>
<feature type="domain" description="Kinesin motor" evidence="10">
    <location>
        <begin position="4"/>
        <end position="338"/>
    </location>
</feature>
<name>A0A7S4NRS8_GUITH</name>
<evidence type="ECO:0000256" key="3">
    <source>
        <dbReference type="ARBA" id="ARBA00022840"/>
    </source>
</evidence>
<comment type="similarity">
    <text evidence="6 7">Belongs to the TRAFAC class myosin-kinesin ATPase superfamily. Kinesin family.</text>
</comment>
<feature type="binding site" evidence="6">
    <location>
        <begin position="94"/>
        <end position="101"/>
    </location>
    <ligand>
        <name>ATP</name>
        <dbReference type="ChEBI" id="CHEBI:30616"/>
    </ligand>
</feature>
<keyword evidence="3 6" id="KW-0067">ATP-binding</keyword>
<feature type="compositionally biased region" description="Basic and acidic residues" evidence="8">
    <location>
        <begin position="550"/>
        <end position="559"/>
    </location>
</feature>
<dbReference type="GO" id="GO:0003777">
    <property type="term" value="F:microtubule motor activity"/>
    <property type="evidence" value="ECO:0007669"/>
    <property type="project" value="InterPro"/>
</dbReference>
<feature type="region of interest" description="Disordered" evidence="8">
    <location>
        <begin position="539"/>
        <end position="559"/>
    </location>
</feature>
<dbReference type="GO" id="GO:0008017">
    <property type="term" value="F:microtubule binding"/>
    <property type="evidence" value="ECO:0007669"/>
    <property type="project" value="InterPro"/>
</dbReference>
<proteinExistence type="inferred from homology"/>
<dbReference type="GO" id="GO:0005524">
    <property type="term" value="F:ATP binding"/>
    <property type="evidence" value="ECO:0007669"/>
    <property type="project" value="UniProtKB-UniRule"/>
</dbReference>
<keyword evidence="2 6" id="KW-0547">Nucleotide-binding</keyword>
<protein>
    <recommendedName>
        <fullName evidence="7">Kinesin-like protein</fullName>
    </recommendedName>
</protein>
<dbReference type="InterPro" id="IPR019821">
    <property type="entry name" value="Kinesin_motor_CS"/>
</dbReference>
<dbReference type="PROSITE" id="PS00411">
    <property type="entry name" value="KINESIN_MOTOR_1"/>
    <property type="match status" value="1"/>
</dbReference>
<feature type="compositionally biased region" description="Basic and acidic residues" evidence="8">
    <location>
        <begin position="424"/>
        <end position="440"/>
    </location>
</feature>
<evidence type="ECO:0000259" key="9">
    <source>
        <dbReference type="PROSITE" id="PS50003"/>
    </source>
</evidence>
<feature type="compositionally biased region" description="Basic and acidic residues" evidence="8">
    <location>
        <begin position="599"/>
        <end position="624"/>
    </location>
</feature>
<dbReference type="GO" id="GO:0009507">
    <property type="term" value="C:chloroplast"/>
    <property type="evidence" value="ECO:0007669"/>
    <property type="project" value="UniProtKB-SubCell"/>
</dbReference>
<evidence type="ECO:0000256" key="6">
    <source>
        <dbReference type="PROSITE-ProRule" id="PRU00283"/>
    </source>
</evidence>
<feature type="region of interest" description="Disordered" evidence="8">
    <location>
        <begin position="413"/>
        <end position="440"/>
    </location>
</feature>
<evidence type="ECO:0000256" key="4">
    <source>
        <dbReference type="ARBA" id="ARBA00023054"/>
    </source>
</evidence>
<dbReference type="InterPro" id="IPR011993">
    <property type="entry name" value="PH-like_dom_sf"/>
</dbReference>
<accession>A0A7S4NRS8</accession>
<dbReference type="InterPro" id="IPR001849">
    <property type="entry name" value="PH_domain"/>
</dbReference>
<dbReference type="InterPro" id="IPR027640">
    <property type="entry name" value="Kinesin-like_fam"/>
</dbReference>
<sequence>MENRARVFIRVRPRVSLEEDTFYSIKIDSRRSISLSLSDECMSHAEDERHVSVAFEFDGVLSEEASQIDVFEQTGKEVSEKALTGMNATILAYGPTASGKTYTMVGKPGEASCEDGLCLRVIKNVFEQASSSENASKRVLVSASFLEVYNEKVYDLTNRNVALSVSESPDKGVVVEGANEVALSAYEHAKKLIRRAFRLRHSDSNNVNSRSSRSHLVIFFHICIEEDKHMYLRRNYSRLTLVDLAGSERGKVTGFNNNYGLNEANHINKSLLNLGKVITSLAESSNHVPYRSSKLTFLLKDSLSRNSFISIIGHISPSKDNFEESLSTLRFVSFARTVKLRAVPNICENSHLCSKCEKFLIENNFLLKNGGSAVHSDNASISDNISVESSHECLFVVSDYDYLMHNHTQQQLSWTDRSGSKTSSENDHVLKDEDPEKHAEASVEEFSQVDARFNHLNSMLYTMEDRLFSVESKLRVQNPSKPSMSLRSEDWEFDLIRSERKSSFLSLKGSRSSSSQTSLERPFVRLPLQSPLLLTSPRGCAGRPWMSQTPREEGRQLPCKDPDLMTEDSDLEMSNKVDLPLVCTSSAALSTSESSSISDGDRVSVGENKQCPEEPKLVSDEPNRFRRSSGRNLFKPDLSKLLSSWDHSLLKETSDTCKTADVEADDKNLVKCKQSDDGCDDTNDSIDSVQGSSLTSQQTEVNKSIAEAAPVHEGILLKRARRLLGVLQLRKCSINHDSFVYTRTADDDAVTEVHLKLCSILAIESSGTNILVDNLGWEKMKTREFSIWTSRRSYSFVCETLQDCYSWLLSFRLAMSVHQERCAACSSKRSSASGKQGDAWYCTV</sequence>
<dbReference type="GO" id="GO:0005874">
    <property type="term" value="C:microtubule"/>
    <property type="evidence" value="ECO:0007669"/>
    <property type="project" value="UniProtKB-KW"/>
</dbReference>
<gene>
    <name evidence="11" type="ORF">GTHE00462_LOCUS17117</name>
</gene>
<dbReference type="SUPFAM" id="SSF50729">
    <property type="entry name" value="PH domain-like"/>
    <property type="match status" value="1"/>
</dbReference>
<organism evidence="11">
    <name type="scientific">Guillardia theta</name>
    <name type="common">Cryptophyte</name>
    <name type="synonym">Cryptomonas phi</name>
    <dbReference type="NCBI Taxonomy" id="55529"/>
    <lineage>
        <taxon>Eukaryota</taxon>
        <taxon>Cryptophyceae</taxon>
        <taxon>Pyrenomonadales</taxon>
        <taxon>Geminigeraceae</taxon>
        <taxon>Guillardia</taxon>
    </lineage>
</organism>
<dbReference type="EMBL" id="HBKN01021817">
    <property type="protein sequence ID" value="CAE2303178.1"/>
    <property type="molecule type" value="Transcribed_RNA"/>
</dbReference>
<dbReference type="InterPro" id="IPR027417">
    <property type="entry name" value="P-loop_NTPase"/>
</dbReference>
<dbReference type="Pfam" id="PF00225">
    <property type="entry name" value="Kinesin"/>
    <property type="match status" value="1"/>
</dbReference>
<evidence type="ECO:0000256" key="2">
    <source>
        <dbReference type="ARBA" id="ARBA00022741"/>
    </source>
</evidence>
<feature type="compositionally biased region" description="Polar residues" evidence="8">
    <location>
        <begin position="685"/>
        <end position="697"/>
    </location>
</feature>
<dbReference type="AlphaFoldDB" id="A0A7S4NRS8"/>
<dbReference type="Gene3D" id="3.40.850.10">
    <property type="entry name" value="Kinesin motor domain"/>
    <property type="match status" value="1"/>
</dbReference>
<dbReference type="PANTHER" id="PTHR47968">
    <property type="entry name" value="CENTROMERE PROTEIN E"/>
    <property type="match status" value="1"/>
</dbReference>
<comment type="subcellular location">
    <subcellularLocation>
        <location evidence="1">Plastid</location>
        <location evidence="1">Chloroplast</location>
    </subcellularLocation>
</comment>
<evidence type="ECO:0000256" key="7">
    <source>
        <dbReference type="RuleBase" id="RU000394"/>
    </source>
</evidence>
<dbReference type="Gene3D" id="2.30.29.30">
    <property type="entry name" value="Pleckstrin-homology domain (PH domain)/Phosphotyrosine-binding domain (PTB)"/>
    <property type="match status" value="1"/>
</dbReference>
<feature type="compositionally biased region" description="Polar residues" evidence="8">
    <location>
        <begin position="413"/>
        <end position="423"/>
    </location>
</feature>
<evidence type="ECO:0000313" key="11">
    <source>
        <dbReference type="EMBL" id="CAE2303178.1"/>
    </source>
</evidence>
<dbReference type="PROSITE" id="PS50067">
    <property type="entry name" value="KINESIN_MOTOR_2"/>
    <property type="match status" value="1"/>
</dbReference>
<dbReference type="InterPro" id="IPR036961">
    <property type="entry name" value="Kinesin_motor_dom_sf"/>
</dbReference>
<evidence type="ECO:0000256" key="5">
    <source>
        <dbReference type="ARBA" id="ARBA00023175"/>
    </source>
</evidence>
<dbReference type="SUPFAM" id="SSF52540">
    <property type="entry name" value="P-loop containing nucleoside triphosphate hydrolases"/>
    <property type="match status" value="1"/>
</dbReference>